<feature type="transmembrane region" description="Helical" evidence="5">
    <location>
        <begin position="521"/>
        <end position="544"/>
    </location>
</feature>
<evidence type="ECO:0000256" key="2">
    <source>
        <dbReference type="ARBA" id="ARBA00022692"/>
    </source>
</evidence>
<name>A0A6J7IM79_9ZZZZ</name>
<sequence>MSTDVILTSDIHEQMAVHQPKQRGKAGGFLRRTNVLTGSALGIVLSAVTYAIGSKMVPWGTQNADYSQVGLNALVGATYVAWVIGFMIGIGAFAGPVRWMLGHDITHDDSEYMAGKGQGKWKYWKYTTDHKVVGLQYLVMALTLLGFGGFFAMLIRTELGVTWAEVFDPNFYNSLIGTHGIVMIIAMIIVVAGPLGNFIMPLMIGARDMAFPRLNALSFWLLFAAVPPLLSNLLLGGIRDGWTVYQPLGAQAPVGMIGYQICIITFAFSTGIAGVNLITTIVTMRARGMTWNRVPIFVIGILAAAIMGLVWFPMYQYSQVLAFSDKVVGSSFFIPQEGGSVWLYENLFWLLGHPEVYVIVVPATAALLELMVVFLRKPLFSYKVAVAGFAGIVGLSSVVWVHHMYMTGWAPSAGYPFMLSTELISIPFGFLVLVMLGTLWRGKVWTRLPMMTVYAVLWCKIIGGITGVYLSDVPVDQYMHGSMFVVAHFHFMLMGAGLFGAMGAIAYWFPKMTGKMLHHRLGMVGFWVSFFAFQVTFGSMFVAGLQGQPRRVLQFDNAFEISNWISTIGAYLIGVGMLIFLYAIITSWRSGTIAPANPWGAKTLEWQTQTPVPLENFPVLPVVTSDPYGYGVPDPYDSIELKLTDENLKVGA</sequence>
<keyword evidence="4 5" id="KW-0472">Membrane</keyword>
<dbReference type="PROSITE" id="PS50855">
    <property type="entry name" value="COX1"/>
    <property type="match status" value="1"/>
</dbReference>
<keyword evidence="3 5" id="KW-1133">Transmembrane helix</keyword>
<evidence type="ECO:0000313" key="7">
    <source>
        <dbReference type="EMBL" id="CAB4931910.1"/>
    </source>
</evidence>
<feature type="transmembrane region" description="Helical" evidence="5">
    <location>
        <begin position="217"/>
        <end position="238"/>
    </location>
</feature>
<evidence type="ECO:0000256" key="3">
    <source>
        <dbReference type="ARBA" id="ARBA00022989"/>
    </source>
</evidence>
<accession>A0A6J7IM79</accession>
<feature type="transmembrane region" description="Helical" evidence="5">
    <location>
        <begin position="356"/>
        <end position="375"/>
    </location>
</feature>
<evidence type="ECO:0000256" key="1">
    <source>
        <dbReference type="ARBA" id="ARBA00004141"/>
    </source>
</evidence>
<dbReference type="InterPro" id="IPR000883">
    <property type="entry name" value="Cyt_C_Oxase_1"/>
</dbReference>
<feature type="transmembrane region" description="Helical" evidence="5">
    <location>
        <begin position="452"/>
        <end position="471"/>
    </location>
</feature>
<dbReference type="PANTHER" id="PTHR10422:SF18">
    <property type="entry name" value="CYTOCHROME C OXIDASE SUBUNIT 1"/>
    <property type="match status" value="1"/>
</dbReference>
<feature type="domain" description="Cytochrome oxidase subunit I profile" evidence="6">
    <location>
        <begin position="124"/>
        <end position="624"/>
    </location>
</feature>
<dbReference type="GO" id="GO:0020037">
    <property type="term" value="F:heme binding"/>
    <property type="evidence" value="ECO:0007669"/>
    <property type="project" value="InterPro"/>
</dbReference>
<dbReference type="InterPro" id="IPR023616">
    <property type="entry name" value="Cyt_c_oxase-like_su1_dom"/>
</dbReference>
<feature type="transmembrane region" description="Helical" evidence="5">
    <location>
        <begin position="132"/>
        <end position="155"/>
    </location>
</feature>
<feature type="transmembrane region" description="Helical" evidence="5">
    <location>
        <begin position="73"/>
        <end position="94"/>
    </location>
</feature>
<dbReference type="GO" id="GO:0022904">
    <property type="term" value="P:respiratory electron transport chain"/>
    <property type="evidence" value="ECO:0007669"/>
    <property type="project" value="TreeGrafter"/>
</dbReference>
<feature type="transmembrane region" description="Helical" evidence="5">
    <location>
        <begin position="175"/>
        <end position="196"/>
    </location>
</feature>
<feature type="transmembrane region" description="Helical" evidence="5">
    <location>
        <begin position="258"/>
        <end position="282"/>
    </location>
</feature>
<feature type="transmembrane region" description="Helical" evidence="5">
    <location>
        <begin position="382"/>
        <end position="403"/>
    </location>
</feature>
<feature type="transmembrane region" description="Helical" evidence="5">
    <location>
        <begin position="33"/>
        <end position="53"/>
    </location>
</feature>
<dbReference type="PANTHER" id="PTHR10422">
    <property type="entry name" value="CYTOCHROME C OXIDASE SUBUNIT 1"/>
    <property type="match status" value="1"/>
</dbReference>
<reference evidence="7" key="1">
    <citation type="submission" date="2020-05" db="EMBL/GenBank/DDBJ databases">
        <authorList>
            <person name="Chiriac C."/>
            <person name="Salcher M."/>
            <person name="Ghai R."/>
            <person name="Kavagutti S V."/>
        </authorList>
    </citation>
    <scope>NUCLEOTIDE SEQUENCE</scope>
</reference>
<organism evidence="7">
    <name type="scientific">freshwater metagenome</name>
    <dbReference type="NCBI Taxonomy" id="449393"/>
    <lineage>
        <taxon>unclassified sequences</taxon>
        <taxon>metagenomes</taxon>
        <taxon>ecological metagenomes</taxon>
    </lineage>
</organism>
<dbReference type="EMBL" id="CAFBNE010000006">
    <property type="protein sequence ID" value="CAB4931910.1"/>
    <property type="molecule type" value="Genomic_DNA"/>
</dbReference>
<dbReference type="SUPFAM" id="SSF81442">
    <property type="entry name" value="Cytochrome c oxidase subunit I-like"/>
    <property type="match status" value="1"/>
</dbReference>
<keyword evidence="2 5" id="KW-0812">Transmembrane</keyword>
<dbReference type="PRINTS" id="PR01165">
    <property type="entry name" value="CYCOXIDASEI"/>
</dbReference>
<gene>
    <name evidence="7" type="ORF">UFOPK3772_00307</name>
</gene>
<dbReference type="InterPro" id="IPR036927">
    <property type="entry name" value="Cyt_c_oxase-like_su1_sf"/>
</dbReference>
<dbReference type="Gene3D" id="1.20.210.10">
    <property type="entry name" value="Cytochrome c oxidase-like, subunit I domain"/>
    <property type="match status" value="1"/>
</dbReference>
<feature type="transmembrane region" description="Helical" evidence="5">
    <location>
        <begin position="483"/>
        <end position="509"/>
    </location>
</feature>
<evidence type="ECO:0000256" key="4">
    <source>
        <dbReference type="ARBA" id="ARBA00023136"/>
    </source>
</evidence>
<dbReference type="InterPro" id="IPR023615">
    <property type="entry name" value="Cyt_c_Oxase_su1_BS"/>
</dbReference>
<protein>
    <submittedName>
        <fullName evidence="7">Unannotated protein</fullName>
    </submittedName>
</protein>
<feature type="transmembrane region" description="Helical" evidence="5">
    <location>
        <begin position="564"/>
        <end position="585"/>
    </location>
</feature>
<proteinExistence type="predicted"/>
<dbReference type="Pfam" id="PF00115">
    <property type="entry name" value="COX1"/>
    <property type="match status" value="1"/>
</dbReference>
<dbReference type="GO" id="GO:0004129">
    <property type="term" value="F:cytochrome-c oxidase activity"/>
    <property type="evidence" value="ECO:0007669"/>
    <property type="project" value="InterPro"/>
</dbReference>
<dbReference type="GO" id="GO:0009060">
    <property type="term" value="P:aerobic respiration"/>
    <property type="evidence" value="ECO:0007669"/>
    <property type="project" value="InterPro"/>
</dbReference>
<feature type="transmembrane region" description="Helical" evidence="5">
    <location>
        <begin position="423"/>
        <end position="440"/>
    </location>
</feature>
<evidence type="ECO:0000256" key="5">
    <source>
        <dbReference type="SAM" id="Phobius"/>
    </source>
</evidence>
<dbReference type="GO" id="GO:0015990">
    <property type="term" value="P:electron transport coupled proton transport"/>
    <property type="evidence" value="ECO:0007669"/>
    <property type="project" value="TreeGrafter"/>
</dbReference>
<evidence type="ECO:0000259" key="6">
    <source>
        <dbReference type="PROSITE" id="PS50855"/>
    </source>
</evidence>
<dbReference type="PROSITE" id="PS00077">
    <property type="entry name" value="COX1_CUB"/>
    <property type="match status" value="1"/>
</dbReference>
<feature type="transmembrane region" description="Helical" evidence="5">
    <location>
        <begin position="294"/>
        <end position="314"/>
    </location>
</feature>
<dbReference type="GO" id="GO:0016020">
    <property type="term" value="C:membrane"/>
    <property type="evidence" value="ECO:0007669"/>
    <property type="project" value="UniProtKB-SubCell"/>
</dbReference>
<comment type="subcellular location">
    <subcellularLocation>
        <location evidence="1">Membrane</location>
        <topology evidence="1">Multi-pass membrane protein</topology>
    </subcellularLocation>
</comment>
<dbReference type="AlphaFoldDB" id="A0A6J7IM79"/>